<dbReference type="Gene3D" id="3.10.450.50">
    <property type="match status" value="1"/>
</dbReference>
<dbReference type="AlphaFoldDB" id="A0A369LIE1"/>
<dbReference type="CDD" id="cd00531">
    <property type="entry name" value="NTF2_like"/>
    <property type="match status" value="1"/>
</dbReference>
<organism evidence="2 3">
    <name type="scientific">Slackia isoflavoniconvertens</name>
    <dbReference type="NCBI Taxonomy" id="572010"/>
    <lineage>
        <taxon>Bacteria</taxon>
        <taxon>Bacillati</taxon>
        <taxon>Actinomycetota</taxon>
        <taxon>Coriobacteriia</taxon>
        <taxon>Eggerthellales</taxon>
        <taxon>Eggerthellaceae</taxon>
        <taxon>Slackia</taxon>
    </lineage>
</organism>
<reference evidence="2 3" key="1">
    <citation type="journal article" date="2018" name="Elife">
        <title>Discovery and characterization of a prevalent human gut bacterial enzyme sufficient for the inactivation of a family of plant toxins.</title>
        <authorList>
            <person name="Koppel N."/>
            <person name="Bisanz J.E."/>
            <person name="Pandelia M.E."/>
            <person name="Turnbaugh P.J."/>
            <person name="Balskus E.P."/>
        </authorList>
    </citation>
    <scope>NUCLEOTIDE SEQUENCE [LARGE SCALE GENOMIC DNA]</scope>
    <source>
        <strain evidence="2 3">OB21 GAM31</strain>
    </source>
</reference>
<name>A0A369LIE1_9ACTN</name>
<dbReference type="EMBL" id="PPTO01000005">
    <property type="protein sequence ID" value="RDB59393.1"/>
    <property type="molecule type" value="Genomic_DNA"/>
</dbReference>
<evidence type="ECO:0000313" key="2">
    <source>
        <dbReference type="EMBL" id="RDB59393.1"/>
    </source>
</evidence>
<dbReference type="Pfam" id="PF13577">
    <property type="entry name" value="SnoaL_4"/>
    <property type="match status" value="1"/>
</dbReference>
<comment type="caution">
    <text evidence="2">The sequence shown here is derived from an EMBL/GenBank/DDBJ whole genome shotgun (WGS) entry which is preliminary data.</text>
</comment>
<protein>
    <recommendedName>
        <fullName evidence="1">SnoaL-like domain-containing protein</fullName>
    </recommendedName>
</protein>
<evidence type="ECO:0000313" key="3">
    <source>
        <dbReference type="Proteomes" id="UP000253975"/>
    </source>
</evidence>
<dbReference type="Proteomes" id="UP000253975">
    <property type="component" value="Unassembled WGS sequence"/>
</dbReference>
<evidence type="ECO:0000259" key="1">
    <source>
        <dbReference type="Pfam" id="PF13577"/>
    </source>
</evidence>
<gene>
    <name evidence="2" type="ORF">C1881_04525</name>
</gene>
<feature type="domain" description="SnoaL-like" evidence="1">
    <location>
        <begin position="74"/>
        <end position="198"/>
    </location>
</feature>
<dbReference type="InterPro" id="IPR037401">
    <property type="entry name" value="SnoaL-like"/>
</dbReference>
<proteinExistence type="predicted"/>
<dbReference type="InterPro" id="IPR032710">
    <property type="entry name" value="NTF2-like_dom_sf"/>
</dbReference>
<dbReference type="SUPFAM" id="SSF54427">
    <property type="entry name" value="NTF2-like"/>
    <property type="match status" value="1"/>
</dbReference>
<accession>A0A369LIE1</accession>
<sequence length="238" mass="26499">MARILHQLLRKSPLSSMKTEERGAWHELCCPSNKGTMKKTAERRFAMKEIEQGALRTAEDHFAESPSLEERVARIEARDRVEELLAHYARCVDAQDAQGVGAAFTEDGEMCNPGMPALKGRARITKLYGKLLPALRTSSHLIGAQQVLFASSERALVHAAFQAWDSYKADDVLDCFSFGFYEVEAVREADGEWRIAALNINFAGQLEASADGRLLDGEGVNGRFCEQFARPWPPAPRE</sequence>